<dbReference type="SUPFAM" id="SSF88723">
    <property type="entry name" value="PIN domain-like"/>
    <property type="match status" value="1"/>
</dbReference>
<dbReference type="PATRIC" id="fig|1185652.3.peg.3973"/>
<dbReference type="eggNOG" id="COG1487">
    <property type="taxonomic scope" value="Bacteria"/>
</dbReference>
<accession>I3X917</accession>
<reference evidence="1 2" key="1">
    <citation type="journal article" date="2012" name="J. Bacteriol.">
        <title>Complete genome sequence of the broad-host-range strain Sinorhizobium fredii USDA257.</title>
        <authorList>
            <person name="Schuldes J."/>
            <person name="Rodriguez Orbegoso M."/>
            <person name="Schmeisser C."/>
            <person name="Krishnan H.B."/>
            <person name="Daniel R."/>
            <person name="Streit W.R."/>
        </authorList>
    </citation>
    <scope>NUCLEOTIDE SEQUENCE [LARGE SCALE GENOMIC DNA]</scope>
    <source>
        <strain evidence="1 2">USDA 257</strain>
    </source>
</reference>
<gene>
    <name evidence="1" type="ORF">USDA257_c38280</name>
</gene>
<organism evidence="1 2">
    <name type="scientific">Sinorhizobium fredii (strain USDA 257)</name>
    <dbReference type="NCBI Taxonomy" id="1185652"/>
    <lineage>
        <taxon>Bacteria</taxon>
        <taxon>Pseudomonadati</taxon>
        <taxon>Pseudomonadota</taxon>
        <taxon>Alphaproteobacteria</taxon>
        <taxon>Hyphomicrobiales</taxon>
        <taxon>Rhizobiaceae</taxon>
        <taxon>Sinorhizobium/Ensifer group</taxon>
        <taxon>Sinorhizobium</taxon>
    </lineage>
</organism>
<dbReference type="AlphaFoldDB" id="I3X917"/>
<protein>
    <recommendedName>
        <fullName evidence="3">PIN domain-containing protein</fullName>
    </recommendedName>
</protein>
<dbReference type="RefSeq" id="WP_014764508.1">
    <property type="nucleotide sequence ID" value="NC_018000.1"/>
</dbReference>
<dbReference type="STRING" id="1185652.USDA257_c38280"/>
<dbReference type="InterPro" id="IPR029060">
    <property type="entry name" value="PIN-like_dom_sf"/>
</dbReference>
<proteinExistence type="predicted"/>
<evidence type="ECO:0000313" key="2">
    <source>
        <dbReference type="Proteomes" id="UP000006180"/>
    </source>
</evidence>
<sequence length="188" mass="20782">MQANFILLDTSVLSEARRSVPHEDVLAFLFQIPPGAVAVAPPVIFELERGAINAGILDQERGRRFSDWVDDLLKTDVHTPAVDAGVKKLLARMSMVPELAGFWRSPDNSSKMRFGCDPEIAAVAIVHGIPIASCDVGDFLRIHRHFPLPGLYSPLDGIWHVEPSHGWHIPELGEPGPDDWRQMIVPIS</sequence>
<dbReference type="Proteomes" id="UP000006180">
    <property type="component" value="Chromosome"/>
</dbReference>
<dbReference type="HOGENOM" id="CLU_1446751_0_0_5"/>
<dbReference type="EMBL" id="CP003563">
    <property type="protein sequence ID" value="AFL52373.1"/>
    <property type="molecule type" value="Genomic_DNA"/>
</dbReference>
<evidence type="ECO:0008006" key="3">
    <source>
        <dbReference type="Google" id="ProtNLM"/>
    </source>
</evidence>
<dbReference type="Gene3D" id="3.40.50.1010">
    <property type="entry name" value="5'-nuclease"/>
    <property type="match status" value="1"/>
</dbReference>
<dbReference type="KEGG" id="sfd:USDA257_c38280"/>
<name>I3X917_SINF2</name>
<evidence type="ECO:0000313" key="1">
    <source>
        <dbReference type="EMBL" id="AFL52373.1"/>
    </source>
</evidence>